<evidence type="ECO:0000256" key="1">
    <source>
        <dbReference type="ARBA" id="ARBA00004141"/>
    </source>
</evidence>
<gene>
    <name evidence="9" type="ORF">M0813_06993</name>
</gene>
<keyword evidence="10" id="KW-1185">Reference proteome</keyword>
<dbReference type="Proteomes" id="UP001150062">
    <property type="component" value="Unassembled WGS sequence"/>
</dbReference>
<feature type="transmembrane region" description="Helical" evidence="8">
    <location>
        <begin position="286"/>
        <end position="308"/>
    </location>
</feature>
<sequence length="439" mass="49629">MVGCNWIARRKNKQDLSASAFHAQQDRMLLIEMMIGYLLAKTKVIKDPQLAIKHINTFVFRACIPTIVFRSFLLVEYENIQWSFFLIFLGANIIGIAILFVMKKFGLLSKFFKESFVITYMTMNWPNNIIFGIPIISEVLGEEFAIYAILGNMVNFFRMPLLVILFENDKVQKRLQNEYQKGVSPNEENGPLSEGEEEEEEEEEEEDDQKKNQIKENIVHNESDNFEAKSSRSNSSKNQSTEEDIELLSSDVNESIDLPSKTNSHKSSKSPQTVPIISKKKLFKRIGYALLTNPPIWGTILGFIYIVAIKTVPDFLWDVITPISACTVPCSCLSIGMFICIIKFGKAERLTAIKHLFARHIIFPSMMLALSLIFGLTGKPVQACVVVGCLPLALSSFAFATEYEKGRGTIAPVIIIGSIAQIVFILFWIAIVSQFESFQ</sequence>
<evidence type="ECO:0000256" key="3">
    <source>
        <dbReference type="ARBA" id="ARBA00022475"/>
    </source>
</evidence>
<feature type="compositionally biased region" description="Basic and acidic residues" evidence="7">
    <location>
        <begin position="208"/>
        <end position="230"/>
    </location>
</feature>
<evidence type="ECO:0000313" key="9">
    <source>
        <dbReference type="EMBL" id="KAJ6230354.1"/>
    </source>
</evidence>
<evidence type="ECO:0000256" key="4">
    <source>
        <dbReference type="ARBA" id="ARBA00022692"/>
    </source>
</evidence>
<evidence type="ECO:0000256" key="7">
    <source>
        <dbReference type="SAM" id="MobiDB-lite"/>
    </source>
</evidence>
<proteinExistence type="predicted"/>
<keyword evidence="6 8" id="KW-0472">Membrane</keyword>
<feature type="compositionally biased region" description="Acidic residues" evidence="7">
    <location>
        <begin position="194"/>
        <end position="207"/>
    </location>
</feature>
<evidence type="ECO:0000256" key="6">
    <source>
        <dbReference type="ARBA" id="ARBA00023136"/>
    </source>
</evidence>
<dbReference type="PANTHER" id="PTHR36838">
    <property type="entry name" value="AUXIN EFFLUX CARRIER FAMILY PROTEIN"/>
    <property type="match status" value="1"/>
</dbReference>
<evidence type="ECO:0000256" key="5">
    <source>
        <dbReference type="ARBA" id="ARBA00022989"/>
    </source>
</evidence>
<dbReference type="EMBL" id="JAOAOG010000313">
    <property type="protein sequence ID" value="KAJ6230354.1"/>
    <property type="molecule type" value="Genomic_DNA"/>
</dbReference>
<dbReference type="PANTHER" id="PTHR36838:SF3">
    <property type="entry name" value="TRANSPORTER AUXIN EFFLUX CARRIER EC FAMILY"/>
    <property type="match status" value="1"/>
</dbReference>
<keyword evidence="4 8" id="KW-0812">Transmembrane</keyword>
<evidence type="ECO:0000256" key="8">
    <source>
        <dbReference type="SAM" id="Phobius"/>
    </source>
</evidence>
<feature type="transmembrane region" description="Helical" evidence="8">
    <location>
        <begin position="380"/>
        <end position="401"/>
    </location>
</feature>
<keyword evidence="5 8" id="KW-1133">Transmembrane helix</keyword>
<evidence type="ECO:0000313" key="10">
    <source>
        <dbReference type="Proteomes" id="UP001150062"/>
    </source>
</evidence>
<feature type="transmembrane region" description="Helical" evidence="8">
    <location>
        <begin position="320"/>
        <end position="344"/>
    </location>
</feature>
<comment type="subcellular location">
    <subcellularLocation>
        <location evidence="1">Membrane</location>
        <topology evidence="1">Multi-pass membrane protein</topology>
    </subcellularLocation>
</comment>
<protein>
    <submittedName>
        <fullName evidence="9">Auxin efflux carrier component 1b-related</fullName>
    </submittedName>
</protein>
<reference evidence="9" key="1">
    <citation type="submission" date="2022-08" db="EMBL/GenBank/DDBJ databases">
        <title>Novel sulfate-reducing endosymbionts in the free-living metamonad Anaeramoeba.</title>
        <authorList>
            <person name="Jerlstrom-Hultqvist J."/>
            <person name="Cepicka I."/>
            <person name="Gallot-Lavallee L."/>
            <person name="Salas-Leiva D."/>
            <person name="Curtis B.A."/>
            <person name="Zahonova K."/>
            <person name="Pipaliya S."/>
            <person name="Dacks J."/>
            <person name="Roger A.J."/>
        </authorList>
    </citation>
    <scope>NUCLEOTIDE SEQUENCE</scope>
    <source>
        <strain evidence="9">Schooner1</strain>
    </source>
</reference>
<feature type="transmembrane region" description="Helical" evidence="8">
    <location>
        <begin position="145"/>
        <end position="166"/>
    </location>
</feature>
<name>A0ABQ8XGF7_9EUKA</name>
<dbReference type="Pfam" id="PF03547">
    <property type="entry name" value="Mem_trans"/>
    <property type="match status" value="1"/>
</dbReference>
<accession>A0ABQ8XGF7</accession>
<keyword evidence="3" id="KW-1003">Cell membrane</keyword>
<feature type="region of interest" description="Disordered" evidence="7">
    <location>
        <begin position="178"/>
        <end position="244"/>
    </location>
</feature>
<keyword evidence="2" id="KW-0813">Transport</keyword>
<feature type="transmembrane region" description="Helical" evidence="8">
    <location>
        <begin position="413"/>
        <end position="435"/>
    </location>
</feature>
<evidence type="ECO:0000256" key="2">
    <source>
        <dbReference type="ARBA" id="ARBA00022448"/>
    </source>
</evidence>
<feature type="transmembrane region" description="Helical" evidence="8">
    <location>
        <begin position="81"/>
        <end position="102"/>
    </location>
</feature>
<comment type="caution">
    <text evidence="9">The sequence shown here is derived from an EMBL/GenBank/DDBJ whole genome shotgun (WGS) entry which is preliminary data.</text>
</comment>
<organism evidence="9 10">
    <name type="scientific">Anaeramoeba flamelloides</name>
    <dbReference type="NCBI Taxonomy" id="1746091"/>
    <lineage>
        <taxon>Eukaryota</taxon>
        <taxon>Metamonada</taxon>
        <taxon>Anaeramoebidae</taxon>
        <taxon>Anaeramoeba</taxon>
    </lineage>
</organism>
<dbReference type="InterPro" id="IPR004776">
    <property type="entry name" value="Mem_transp_PIN-like"/>
</dbReference>
<feature type="transmembrane region" description="Helical" evidence="8">
    <location>
        <begin position="356"/>
        <end position="374"/>
    </location>
</feature>